<evidence type="ECO:0000313" key="5">
    <source>
        <dbReference type="Proteomes" id="UP000438345"/>
    </source>
</evidence>
<dbReference type="InterPro" id="IPR000863">
    <property type="entry name" value="Sulfotransferase_dom"/>
</dbReference>
<keyword evidence="1 4" id="KW-0808">Transferase</keyword>
<dbReference type="EMBL" id="CP046973">
    <property type="protein sequence ID" value="QGZ90344.1"/>
    <property type="molecule type" value="Genomic_DNA"/>
</dbReference>
<dbReference type="PANTHER" id="PTHR10605:SF56">
    <property type="entry name" value="BIFUNCTIONAL HEPARAN SULFATE N-DEACETYLASE_N-SULFOTRANSFERASE"/>
    <property type="match status" value="1"/>
</dbReference>
<gene>
    <name evidence="4" type="ORF">GQR42_13155</name>
</gene>
<dbReference type="AlphaFoldDB" id="A0A857D3P5"/>
<dbReference type="PANTHER" id="PTHR10605">
    <property type="entry name" value="HEPARAN SULFATE SULFOTRANSFERASE"/>
    <property type="match status" value="1"/>
</dbReference>
<accession>A0A857D3P5</accession>
<dbReference type="Pfam" id="PF00685">
    <property type="entry name" value="Sulfotransfer_1"/>
    <property type="match status" value="1"/>
</dbReference>
<dbReference type="InterPro" id="IPR037359">
    <property type="entry name" value="NST/OST"/>
</dbReference>
<evidence type="ECO:0000313" key="4">
    <source>
        <dbReference type="EMBL" id="QGZ90344.1"/>
    </source>
</evidence>
<dbReference type="Gene3D" id="3.40.50.300">
    <property type="entry name" value="P-loop containing nucleotide triphosphate hydrolases"/>
    <property type="match status" value="1"/>
</dbReference>
<evidence type="ECO:0000259" key="3">
    <source>
        <dbReference type="Pfam" id="PF00685"/>
    </source>
</evidence>
<dbReference type="SUPFAM" id="SSF52540">
    <property type="entry name" value="P-loop containing nucleoside triphosphate hydrolases"/>
    <property type="match status" value="1"/>
</dbReference>
<feature type="domain" description="Sulfotransferase" evidence="3">
    <location>
        <begin position="20"/>
        <end position="223"/>
    </location>
</feature>
<dbReference type="Proteomes" id="UP000438345">
    <property type="component" value="Chromosome"/>
</dbReference>
<sequence>MMLNLLKSTSLSENKQGTLPDFIIIGAMKSGTTSLHYYLNCHPEIYMSREKELRFFVESNNWTKGIEWYKSQFIGNAKIYGEASPAYTKYPIFRGVPERMHSVIPHAKLIYVVRDPIERIISHYVHRYASGTEDRTLAEALMNFKNESYNFYVSRSQYYLQIEQYLQYYSPNNILVISSEELSNIPQKTLQTIFKFLEVSDNPEFIKCQKKIHTSIKKRRKTKLGNQITSLPIMSIIDHLPSSWKYHLNKLIYFPFSTPIKKPQLSKDLRIRLIDYLQEDINQLRTFTGKDFNEWCL</sequence>
<reference evidence="4 5" key="1">
    <citation type="submission" date="2019-12" db="EMBL/GenBank/DDBJ databases">
        <title>Complete genome sequence of Microcystis aeruginosa strain FD4.</title>
        <authorList>
            <person name="Urakawa H."/>
        </authorList>
    </citation>
    <scope>NUCLEOTIDE SEQUENCE [LARGE SCALE GENOMIC DNA]</scope>
    <source>
        <strain evidence="4 5">FD4</strain>
    </source>
</reference>
<proteinExistence type="predicted"/>
<keyword evidence="2" id="KW-0325">Glycoprotein</keyword>
<evidence type="ECO:0000256" key="1">
    <source>
        <dbReference type="ARBA" id="ARBA00022679"/>
    </source>
</evidence>
<evidence type="ECO:0000256" key="2">
    <source>
        <dbReference type="ARBA" id="ARBA00023180"/>
    </source>
</evidence>
<dbReference type="InterPro" id="IPR027417">
    <property type="entry name" value="P-loop_NTPase"/>
</dbReference>
<name>A0A857D3P5_MICAE</name>
<dbReference type="RefSeq" id="WP_158200299.1">
    <property type="nucleotide sequence ID" value="NZ_CP046973.1"/>
</dbReference>
<organism evidence="4 5">
    <name type="scientific">Microcystis aeruginosa FD4</name>
    <dbReference type="NCBI Taxonomy" id="2686288"/>
    <lineage>
        <taxon>Bacteria</taxon>
        <taxon>Bacillati</taxon>
        <taxon>Cyanobacteriota</taxon>
        <taxon>Cyanophyceae</taxon>
        <taxon>Oscillatoriophycideae</taxon>
        <taxon>Chroococcales</taxon>
        <taxon>Microcystaceae</taxon>
        <taxon>Microcystis</taxon>
    </lineage>
</organism>
<dbReference type="GO" id="GO:0008146">
    <property type="term" value="F:sulfotransferase activity"/>
    <property type="evidence" value="ECO:0007669"/>
    <property type="project" value="InterPro"/>
</dbReference>
<protein>
    <submittedName>
        <fullName evidence="4">Sulfotransferase</fullName>
    </submittedName>
</protein>